<evidence type="ECO:0000313" key="4">
    <source>
        <dbReference type="Proteomes" id="UP000001628"/>
    </source>
</evidence>
<dbReference type="STRING" id="502780.C1GN85"/>
<sequence length="460" mass="51857">MRGSSFLNSGGSLWLILAGWTSNSILFRRSFKIGLFALICFFLVVFAAYFNSPVLRHPSSPLSDDQSTVTPHVVASGKEKGLPANTPTVSRPLPPQSYPPPHSASPTPSAIPENSIRKPPGLKIVAVIFYGRPDRVEILDCYLKRNLVANRGWIDEVYWVSNTKNQNDLNWLDKLLPTSPLYKKISPDTDSERKGYARLWDSAVTEPGTLYLKIDDDIVYIDDHAIPKLVSLKLESNHSFIVSANVVNGAPLSYHHYRTEAIRPYLPELTQPNDTSLGTPTWRASQLPPWEGPDDFEFPLGVGTAPYPNHRWLPLRHGNRSDIYRTPIQHSLCSPWKEVYGKWSLAAQQHFSFFESLEQNATDVYDFARRGVWNMGFERISINFIAVWGKDIIDHLPLVDDEAMLTKSIPRRLNRPVLVATGALASHYAFTSQVEDLKNTDILSRYRAYANELICPGTLI</sequence>
<feature type="transmembrane region" description="Helical" evidence="2">
    <location>
        <begin position="33"/>
        <end position="50"/>
    </location>
</feature>
<keyword evidence="2" id="KW-1133">Transmembrane helix</keyword>
<feature type="compositionally biased region" description="Pro residues" evidence="1">
    <location>
        <begin position="92"/>
        <end position="103"/>
    </location>
</feature>
<dbReference type="AlphaFoldDB" id="C1GN85"/>
<feature type="region of interest" description="Disordered" evidence="1">
    <location>
        <begin position="76"/>
        <end position="115"/>
    </location>
</feature>
<evidence type="ECO:0000256" key="1">
    <source>
        <dbReference type="SAM" id="MobiDB-lite"/>
    </source>
</evidence>
<dbReference type="Proteomes" id="UP000001628">
    <property type="component" value="Unassembled WGS sequence"/>
</dbReference>
<reference evidence="3 4" key="1">
    <citation type="journal article" date="2011" name="PLoS Genet.">
        <title>Comparative genomic analysis of human fungal pathogens causing paracoccidioidomycosis.</title>
        <authorList>
            <person name="Desjardins C.A."/>
            <person name="Champion M.D."/>
            <person name="Holder J.W."/>
            <person name="Muszewska A."/>
            <person name="Goldberg J."/>
            <person name="Bailao A.M."/>
            <person name="Brigido M.M."/>
            <person name="Ferreira M.E."/>
            <person name="Garcia A.M."/>
            <person name="Grynberg M."/>
            <person name="Gujja S."/>
            <person name="Heiman D.I."/>
            <person name="Henn M.R."/>
            <person name="Kodira C.D."/>
            <person name="Leon-Narvaez H."/>
            <person name="Longo L.V."/>
            <person name="Ma L.J."/>
            <person name="Malavazi I."/>
            <person name="Matsuo A.L."/>
            <person name="Morais F.V."/>
            <person name="Pereira M."/>
            <person name="Rodriguez-Brito S."/>
            <person name="Sakthikumar S."/>
            <person name="Salem-Izacc S.M."/>
            <person name="Sykes S.M."/>
            <person name="Teixeira M.M."/>
            <person name="Vallejo M.C."/>
            <person name="Walter M.E."/>
            <person name="Yandava C."/>
            <person name="Young S."/>
            <person name="Zeng Q."/>
            <person name="Zucker J."/>
            <person name="Felipe M.S."/>
            <person name="Goldman G.H."/>
            <person name="Haas B.J."/>
            <person name="McEwen J.G."/>
            <person name="Nino-Vega G."/>
            <person name="Puccia R."/>
            <person name="San-Blas G."/>
            <person name="Soares C.M."/>
            <person name="Birren B.W."/>
            <person name="Cuomo C.A."/>
        </authorList>
    </citation>
    <scope>NUCLEOTIDE SEQUENCE [LARGE SCALE GENOMIC DNA]</scope>
    <source>
        <strain evidence="3 4">Pb18</strain>
    </source>
</reference>
<dbReference type="InParanoid" id="C1GN85"/>
<dbReference type="KEGG" id="pbn:PADG_08721"/>
<keyword evidence="2" id="KW-0472">Membrane</keyword>
<accession>C1GN85</accession>
<dbReference type="HOGENOM" id="CLU_038504_2_1_1"/>
<protein>
    <submittedName>
        <fullName evidence="3">Uncharacterized protein</fullName>
    </submittedName>
</protein>
<dbReference type="OMA" id="HPEYYIV"/>
<name>C1GN85_PARBD</name>
<dbReference type="EMBL" id="KN275994">
    <property type="protein sequence ID" value="EEH46287.1"/>
    <property type="molecule type" value="Genomic_DNA"/>
</dbReference>
<keyword evidence="4" id="KW-1185">Reference proteome</keyword>
<dbReference type="OrthoDB" id="5593235at2759"/>
<feature type="transmembrane region" description="Helical" evidence="2">
    <location>
        <begin position="6"/>
        <end position="26"/>
    </location>
</feature>
<dbReference type="VEuPathDB" id="FungiDB:PADG_08721"/>
<dbReference type="GeneID" id="22586917"/>
<evidence type="ECO:0000256" key="2">
    <source>
        <dbReference type="SAM" id="Phobius"/>
    </source>
</evidence>
<dbReference type="eggNOG" id="ENOG502S3V7">
    <property type="taxonomic scope" value="Eukaryota"/>
</dbReference>
<evidence type="ECO:0000313" key="3">
    <source>
        <dbReference type="EMBL" id="EEH46287.1"/>
    </source>
</evidence>
<proteinExistence type="predicted"/>
<gene>
    <name evidence="3" type="ORF">PADG_08721</name>
</gene>
<dbReference type="RefSeq" id="XP_010764026.1">
    <property type="nucleotide sequence ID" value="XM_010765724.1"/>
</dbReference>
<organism evidence="3 4">
    <name type="scientific">Paracoccidioides brasiliensis (strain Pb18)</name>
    <dbReference type="NCBI Taxonomy" id="502780"/>
    <lineage>
        <taxon>Eukaryota</taxon>
        <taxon>Fungi</taxon>
        <taxon>Dikarya</taxon>
        <taxon>Ascomycota</taxon>
        <taxon>Pezizomycotina</taxon>
        <taxon>Eurotiomycetes</taxon>
        <taxon>Eurotiomycetidae</taxon>
        <taxon>Onygenales</taxon>
        <taxon>Ajellomycetaceae</taxon>
        <taxon>Paracoccidioides</taxon>
    </lineage>
</organism>
<keyword evidence="2" id="KW-0812">Transmembrane</keyword>